<dbReference type="InterPro" id="IPR036291">
    <property type="entry name" value="NAD(P)-bd_dom_sf"/>
</dbReference>
<feature type="domain" description="Alcohol dehydrogenase-like C-terminal" evidence="2">
    <location>
        <begin position="208"/>
        <end position="336"/>
    </location>
</feature>
<proteinExistence type="predicted"/>
<dbReference type="Gene3D" id="3.40.50.720">
    <property type="entry name" value="NAD(P)-binding Rossmann-like Domain"/>
    <property type="match status" value="1"/>
</dbReference>
<dbReference type="SUPFAM" id="SSF50129">
    <property type="entry name" value="GroES-like"/>
    <property type="match status" value="1"/>
</dbReference>
<accession>A0A0G4HJ18</accession>
<protein>
    <recommendedName>
        <fullName evidence="5">Enoyl reductase (ER) domain-containing protein</fullName>
    </recommendedName>
</protein>
<dbReference type="Pfam" id="PF08240">
    <property type="entry name" value="ADH_N"/>
    <property type="match status" value="1"/>
</dbReference>
<dbReference type="EMBL" id="CDMZ01002838">
    <property type="protein sequence ID" value="CEM44076.1"/>
    <property type="molecule type" value="Genomic_DNA"/>
</dbReference>
<dbReference type="VEuPathDB" id="CryptoDB:Cvel_1071"/>
<dbReference type="SUPFAM" id="SSF51735">
    <property type="entry name" value="NAD(P)-binding Rossmann-fold domains"/>
    <property type="match status" value="1"/>
</dbReference>
<dbReference type="Pfam" id="PF00107">
    <property type="entry name" value="ADH_zinc_N"/>
    <property type="match status" value="1"/>
</dbReference>
<dbReference type="InterPro" id="IPR011032">
    <property type="entry name" value="GroES-like_sf"/>
</dbReference>
<evidence type="ECO:0008006" key="5">
    <source>
        <dbReference type="Google" id="ProtNLM"/>
    </source>
</evidence>
<reference evidence="4" key="1">
    <citation type="submission" date="2014-11" db="EMBL/GenBank/DDBJ databases">
        <authorList>
            <person name="Otto D Thomas"/>
            <person name="Naeem Raeece"/>
        </authorList>
    </citation>
    <scope>NUCLEOTIDE SEQUENCE</scope>
</reference>
<dbReference type="PhylomeDB" id="A0A0G4HJ18"/>
<dbReference type="Gene3D" id="3.90.180.10">
    <property type="entry name" value="Medium-chain alcohol dehydrogenases, catalytic domain"/>
    <property type="match status" value="1"/>
</dbReference>
<feature type="domain" description="Alcohol dehydrogenase-like N-terminal" evidence="3">
    <location>
        <begin position="36"/>
        <end position="165"/>
    </location>
</feature>
<evidence type="ECO:0000259" key="3">
    <source>
        <dbReference type="Pfam" id="PF08240"/>
    </source>
</evidence>
<evidence type="ECO:0000313" key="4">
    <source>
        <dbReference type="EMBL" id="CEM44076.1"/>
    </source>
</evidence>
<evidence type="ECO:0000256" key="1">
    <source>
        <dbReference type="ARBA" id="ARBA00023002"/>
    </source>
</evidence>
<gene>
    <name evidence="4" type="ORF">Cvel_1071</name>
</gene>
<keyword evidence="1" id="KW-0560">Oxidoreductase</keyword>
<evidence type="ECO:0000259" key="2">
    <source>
        <dbReference type="Pfam" id="PF00107"/>
    </source>
</evidence>
<dbReference type="PANTHER" id="PTHR43401">
    <property type="entry name" value="L-THREONINE 3-DEHYDROGENASE"/>
    <property type="match status" value="1"/>
</dbReference>
<organism evidence="4">
    <name type="scientific">Chromera velia CCMP2878</name>
    <dbReference type="NCBI Taxonomy" id="1169474"/>
    <lineage>
        <taxon>Eukaryota</taxon>
        <taxon>Sar</taxon>
        <taxon>Alveolata</taxon>
        <taxon>Colpodellida</taxon>
        <taxon>Chromeraceae</taxon>
        <taxon>Chromera</taxon>
    </lineage>
</organism>
<dbReference type="PANTHER" id="PTHR43401:SF2">
    <property type="entry name" value="L-THREONINE 3-DEHYDROGENASE"/>
    <property type="match status" value="1"/>
</dbReference>
<dbReference type="InterPro" id="IPR050129">
    <property type="entry name" value="Zn_alcohol_dh"/>
</dbReference>
<dbReference type="GO" id="GO:0016491">
    <property type="term" value="F:oxidoreductase activity"/>
    <property type="evidence" value="ECO:0007669"/>
    <property type="project" value="UniProtKB-KW"/>
</dbReference>
<dbReference type="AlphaFoldDB" id="A0A0G4HJ18"/>
<sequence length="380" mass="40689">MAVPAHVTQKGMKGVVCHGIQDYRLHEDLPLPKLNHGDILLRVRAVGICAGDAKCFAGAPYFWGKEGHPQYVQPPVIPGHEICGDIVAFGGEENEETPPMSGTFCGAQVAVGDRVVVEQIAPCWSCHLCRRGRYNLCIPHSVFGFRQDVQGAMAEFVKVPARGLVYKISSKIPSHHAAFAEPLACSLHAVELGNIKSYEVVVVSGCGPLGLGCIAGAKRKNARLVMALDLLPDKLELARASGADVVVNPAQEDAQARVLELTGGLGCDVYIEVAGNPASVTQGLKMCGRGAKFVEFSVFGRETTCDWTTISDAKELTVQGGHLSLHTFPAAVRLIEEGALPLDKIVTHVLPLERFKEGIDLVNDSKNSIKVCLLPHAHAD</sequence>
<name>A0A0G4HJ18_9ALVE</name>
<dbReference type="InterPro" id="IPR013149">
    <property type="entry name" value="ADH-like_C"/>
</dbReference>
<dbReference type="InterPro" id="IPR013154">
    <property type="entry name" value="ADH-like_N"/>
</dbReference>